<dbReference type="Gene3D" id="3.40.50.1110">
    <property type="entry name" value="SGNH hydrolase"/>
    <property type="match status" value="1"/>
</dbReference>
<dbReference type="AlphaFoldDB" id="A0A3S9P6Z2"/>
<name>A0A3S9P6Z2_9BACT</name>
<evidence type="ECO:0000313" key="5">
    <source>
        <dbReference type="Proteomes" id="UP000267268"/>
    </source>
</evidence>
<dbReference type="KEGG" id="fll:EI427_17645"/>
<dbReference type="OrthoDB" id="9774205at2"/>
<evidence type="ECO:0000259" key="3">
    <source>
        <dbReference type="Pfam" id="PF13472"/>
    </source>
</evidence>
<dbReference type="CDD" id="cd01834">
    <property type="entry name" value="SGNH_hydrolase_like_2"/>
    <property type="match status" value="1"/>
</dbReference>
<dbReference type="PANTHER" id="PTHR30383">
    <property type="entry name" value="THIOESTERASE 1/PROTEASE 1/LYSOPHOSPHOLIPASE L1"/>
    <property type="match status" value="1"/>
</dbReference>
<gene>
    <name evidence="4" type="ORF">EI427_17645</name>
</gene>
<feature type="domain" description="SGNH hydrolase-type esterase" evidence="3">
    <location>
        <begin position="35"/>
        <end position="224"/>
    </location>
</feature>
<feature type="chain" id="PRO_5019168986" description="SGNH hydrolase-type esterase domain-containing protein" evidence="2">
    <location>
        <begin position="25"/>
        <end position="460"/>
    </location>
</feature>
<evidence type="ECO:0000256" key="1">
    <source>
        <dbReference type="SAM" id="Coils"/>
    </source>
</evidence>
<sequence>MIMKQKITHLLSFFLLVISTVTYAHNFKKNDKIVFIGNSITHAGSYHNVLRTFLATRYQKDITVLNKGISGDVTDQVLARLEVDILIEKPTVAFVMLGMNDVQRNTYTDTPTAWQLKQQQDALARYKKQTEKLVNLLLDQKIEVILFTPTIFDESPSIQKANNKGVNAALGKCRDHVKSMASKYTLEVVDFYSIMSEVNTDQQAKAPDFTIVGADRIHPGATGHFVMGYQLVNTITKDNREVANLTINAKKEKVTANLNCSIKNLTASNKSVAFQLEENSLPFPIKYFDQKGVALVPFKENLNQETLRIEGLKKGEYTLKIDNQEIGIFTNDAFANGIQLAELATPQLRQAEKIGQLSKEIMRLQNKIRDLRMVDYTIFKIYDSKMTIEERKALATKKLEEYNDMSISWHKYFTKLLKEYVKNIDNEGTMKTDIQNIRQLVFKVAKPIPHNYSIGKVMVQ</sequence>
<dbReference type="InterPro" id="IPR036514">
    <property type="entry name" value="SGNH_hydro_sf"/>
</dbReference>
<organism evidence="4 5">
    <name type="scientific">Flammeovirga pectinis</name>
    <dbReference type="NCBI Taxonomy" id="2494373"/>
    <lineage>
        <taxon>Bacteria</taxon>
        <taxon>Pseudomonadati</taxon>
        <taxon>Bacteroidota</taxon>
        <taxon>Cytophagia</taxon>
        <taxon>Cytophagales</taxon>
        <taxon>Flammeovirgaceae</taxon>
        <taxon>Flammeovirga</taxon>
    </lineage>
</organism>
<dbReference type="Pfam" id="PF13472">
    <property type="entry name" value="Lipase_GDSL_2"/>
    <property type="match status" value="1"/>
</dbReference>
<evidence type="ECO:0000313" key="4">
    <source>
        <dbReference type="EMBL" id="AZQ63981.1"/>
    </source>
</evidence>
<feature type="signal peptide" evidence="2">
    <location>
        <begin position="1"/>
        <end position="24"/>
    </location>
</feature>
<accession>A0A3S9P6Z2</accession>
<keyword evidence="2" id="KW-0732">Signal</keyword>
<keyword evidence="1" id="KW-0175">Coiled coil</keyword>
<feature type="coiled-coil region" evidence="1">
    <location>
        <begin position="354"/>
        <end position="405"/>
    </location>
</feature>
<dbReference type="SUPFAM" id="SSF52266">
    <property type="entry name" value="SGNH hydrolase"/>
    <property type="match status" value="1"/>
</dbReference>
<dbReference type="PANTHER" id="PTHR30383:SF5">
    <property type="entry name" value="SGNH HYDROLASE-TYPE ESTERASE DOMAIN-CONTAINING PROTEIN"/>
    <property type="match status" value="1"/>
</dbReference>
<reference evidence="4 5" key="1">
    <citation type="submission" date="2018-12" db="EMBL/GenBank/DDBJ databases">
        <title>Flammeovirga pectinis sp. nov., isolated from the gut of the Korean scallop, Patinopecten yessoensis.</title>
        <authorList>
            <person name="Bae J.-W."/>
            <person name="Jeong Y.-S."/>
            <person name="Kang W."/>
        </authorList>
    </citation>
    <scope>NUCLEOTIDE SEQUENCE [LARGE SCALE GENOMIC DNA]</scope>
    <source>
        <strain evidence="4 5">L12M1</strain>
    </source>
</reference>
<dbReference type="GO" id="GO:0004622">
    <property type="term" value="F:phosphatidylcholine lysophospholipase activity"/>
    <property type="evidence" value="ECO:0007669"/>
    <property type="project" value="TreeGrafter"/>
</dbReference>
<dbReference type="InterPro" id="IPR051532">
    <property type="entry name" value="Ester_Hydrolysis_Enzymes"/>
</dbReference>
<protein>
    <recommendedName>
        <fullName evidence="3">SGNH hydrolase-type esterase domain-containing protein</fullName>
    </recommendedName>
</protein>
<dbReference type="Proteomes" id="UP000267268">
    <property type="component" value="Chromosome 1"/>
</dbReference>
<evidence type="ECO:0000256" key="2">
    <source>
        <dbReference type="SAM" id="SignalP"/>
    </source>
</evidence>
<proteinExistence type="predicted"/>
<dbReference type="EMBL" id="CP034562">
    <property type="protein sequence ID" value="AZQ63981.1"/>
    <property type="molecule type" value="Genomic_DNA"/>
</dbReference>
<keyword evidence="5" id="KW-1185">Reference proteome</keyword>
<dbReference type="InterPro" id="IPR013830">
    <property type="entry name" value="SGNH_hydro"/>
</dbReference>